<dbReference type="OrthoDB" id="445695at2759"/>
<keyword evidence="5" id="KW-1185">Reference proteome</keyword>
<accession>A0A9P5MZA0</accession>
<dbReference type="EC" id="3.4.13.19" evidence="1"/>
<dbReference type="SUPFAM" id="SSF51556">
    <property type="entry name" value="Metallo-dependent hydrolases"/>
    <property type="match status" value="1"/>
</dbReference>
<evidence type="ECO:0000313" key="5">
    <source>
        <dbReference type="Proteomes" id="UP000759537"/>
    </source>
</evidence>
<feature type="transmembrane region" description="Helical" evidence="3">
    <location>
        <begin position="32"/>
        <end position="51"/>
    </location>
</feature>
<dbReference type="AlphaFoldDB" id="A0A9P5MZA0"/>
<dbReference type="GO" id="GO:0046872">
    <property type="term" value="F:metal ion binding"/>
    <property type="evidence" value="ECO:0007669"/>
    <property type="project" value="UniProtKB-UniRule"/>
</dbReference>
<dbReference type="PANTHER" id="PTHR10443:SF12">
    <property type="entry name" value="DIPEPTIDASE"/>
    <property type="match status" value="1"/>
</dbReference>
<dbReference type="GO" id="GO:0070573">
    <property type="term" value="F:metallodipeptidase activity"/>
    <property type="evidence" value="ECO:0007669"/>
    <property type="project" value="InterPro"/>
</dbReference>
<reference evidence="4" key="1">
    <citation type="submission" date="2019-10" db="EMBL/GenBank/DDBJ databases">
        <authorList>
            <consortium name="DOE Joint Genome Institute"/>
            <person name="Kuo A."/>
            <person name="Miyauchi S."/>
            <person name="Kiss E."/>
            <person name="Drula E."/>
            <person name="Kohler A."/>
            <person name="Sanchez-Garcia M."/>
            <person name="Andreopoulos B."/>
            <person name="Barry K.W."/>
            <person name="Bonito G."/>
            <person name="Buee M."/>
            <person name="Carver A."/>
            <person name="Chen C."/>
            <person name="Cichocki N."/>
            <person name="Clum A."/>
            <person name="Culley D."/>
            <person name="Crous P.W."/>
            <person name="Fauchery L."/>
            <person name="Girlanda M."/>
            <person name="Hayes R."/>
            <person name="Keri Z."/>
            <person name="LaButti K."/>
            <person name="Lipzen A."/>
            <person name="Lombard V."/>
            <person name="Magnuson J."/>
            <person name="Maillard F."/>
            <person name="Morin E."/>
            <person name="Murat C."/>
            <person name="Nolan M."/>
            <person name="Ohm R."/>
            <person name="Pangilinan J."/>
            <person name="Pereira M."/>
            <person name="Perotto S."/>
            <person name="Peter M."/>
            <person name="Riley R."/>
            <person name="Sitrit Y."/>
            <person name="Stielow B."/>
            <person name="Szollosi G."/>
            <person name="Zifcakova L."/>
            <person name="Stursova M."/>
            <person name="Spatafora J.W."/>
            <person name="Tedersoo L."/>
            <person name="Vaario L.-M."/>
            <person name="Yamada A."/>
            <person name="Yan M."/>
            <person name="Wang P."/>
            <person name="Xu J."/>
            <person name="Bruns T."/>
            <person name="Baldrian P."/>
            <person name="Vilgalys R."/>
            <person name="Henrissat B."/>
            <person name="Grigoriev I.V."/>
            <person name="Hibbett D."/>
            <person name="Nagy L.G."/>
            <person name="Martin F.M."/>
        </authorList>
    </citation>
    <scope>NUCLEOTIDE SEQUENCE</scope>
    <source>
        <strain evidence="4">Prilba</strain>
    </source>
</reference>
<comment type="similarity">
    <text evidence="1">Belongs to the metallo-dependent hydrolases superfamily. Peptidase M19 family.</text>
</comment>
<dbReference type="GO" id="GO:0006508">
    <property type="term" value="P:proteolysis"/>
    <property type="evidence" value="ECO:0007669"/>
    <property type="project" value="UniProtKB-KW"/>
</dbReference>
<keyword evidence="1" id="KW-0645">Protease</keyword>
<comment type="catalytic activity">
    <reaction evidence="1">
        <text>an L-aminoacyl-L-amino acid + H2O = 2 an L-alpha-amino acid</text>
        <dbReference type="Rhea" id="RHEA:48940"/>
        <dbReference type="ChEBI" id="CHEBI:15377"/>
        <dbReference type="ChEBI" id="CHEBI:59869"/>
        <dbReference type="ChEBI" id="CHEBI:77460"/>
        <dbReference type="EC" id="3.4.13.19"/>
    </reaction>
</comment>
<dbReference type="Gene3D" id="3.20.20.140">
    <property type="entry name" value="Metal-dependent hydrolases"/>
    <property type="match status" value="1"/>
</dbReference>
<keyword evidence="1" id="KW-0479">Metal-binding</keyword>
<dbReference type="PROSITE" id="PS51365">
    <property type="entry name" value="RENAL_DIPEPTIDASE_2"/>
    <property type="match status" value="1"/>
</dbReference>
<dbReference type="InterPro" id="IPR032466">
    <property type="entry name" value="Metal_Hydrolase"/>
</dbReference>
<keyword evidence="1" id="KW-0224">Dipeptidase</keyword>
<evidence type="ECO:0000256" key="1">
    <source>
        <dbReference type="RuleBase" id="RU341113"/>
    </source>
</evidence>
<reference evidence="4" key="2">
    <citation type="journal article" date="2020" name="Nat. Commun.">
        <title>Large-scale genome sequencing of mycorrhizal fungi provides insights into the early evolution of symbiotic traits.</title>
        <authorList>
            <person name="Miyauchi S."/>
            <person name="Kiss E."/>
            <person name="Kuo A."/>
            <person name="Drula E."/>
            <person name="Kohler A."/>
            <person name="Sanchez-Garcia M."/>
            <person name="Morin E."/>
            <person name="Andreopoulos B."/>
            <person name="Barry K.W."/>
            <person name="Bonito G."/>
            <person name="Buee M."/>
            <person name="Carver A."/>
            <person name="Chen C."/>
            <person name="Cichocki N."/>
            <person name="Clum A."/>
            <person name="Culley D."/>
            <person name="Crous P.W."/>
            <person name="Fauchery L."/>
            <person name="Girlanda M."/>
            <person name="Hayes R.D."/>
            <person name="Keri Z."/>
            <person name="LaButti K."/>
            <person name="Lipzen A."/>
            <person name="Lombard V."/>
            <person name="Magnuson J."/>
            <person name="Maillard F."/>
            <person name="Murat C."/>
            <person name="Nolan M."/>
            <person name="Ohm R.A."/>
            <person name="Pangilinan J."/>
            <person name="Pereira M.F."/>
            <person name="Perotto S."/>
            <person name="Peter M."/>
            <person name="Pfister S."/>
            <person name="Riley R."/>
            <person name="Sitrit Y."/>
            <person name="Stielow J.B."/>
            <person name="Szollosi G."/>
            <person name="Zifcakova L."/>
            <person name="Stursova M."/>
            <person name="Spatafora J.W."/>
            <person name="Tedersoo L."/>
            <person name="Vaario L.M."/>
            <person name="Yamada A."/>
            <person name="Yan M."/>
            <person name="Wang P."/>
            <person name="Xu J."/>
            <person name="Bruns T."/>
            <person name="Baldrian P."/>
            <person name="Vilgalys R."/>
            <person name="Dunand C."/>
            <person name="Henrissat B."/>
            <person name="Grigoriev I.V."/>
            <person name="Hibbett D."/>
            <person name="Nagy L.G."/>
            <person name="Martin F.M."/>
        </authorList>
    </citation>
    <scope>NUCLEOTIDE SEQUENCE</scope>
    <source>
        <strain evidence="4">Prilba</strain>
    </source>
</reference>
<keyword evidence="1" id="KW-0482">Metalloprotease</keyword>
<protein>
    <recommendedName>
        <fullName evidence="1">Dipeptidase</fullName>
        <ecNumber evidence="1">3.4.13.19</ecNumber>
    </recommendedName>
</protein>
<evidence type="ECO:0000313" key="4">
    <source>
        <dbReference type="EMBL" id="KAF8482489.1"/>
    </source>
</evidence>
<proteinExistence type="inferred from homology"/>
<keyword evidence="3" id="KW-0472">Membrane</keyword>
<feature type="compositionally biased region" description="Polar residues" evidence="2">
    <location>
        <begin position="17"/>
        <end position="27"/>
    </location>
</feature>
<gene>
    <name evidence="4" type="ORF">DFH94DRAFT_727480</name>
</gene>
<dbReference type="EMBL" id="WHVB01000005">
    <property type="protein sequence ID" value="KAF8482489.1"/>
    <property type="molecule type" value="Genomic_DNA"/>
</dbReference>
<name>A0A9P5MZA0_9AGAM</name>
<organism evidence="4 5">
    <name type="scientific">Russula ochroleuca</name>
    <dbReference type="NCBI Taxonomy" id="152965"/>
    <lineage>
        <taxon>Eukaryota</taxon>
        <taxon>Fungi</taxon>
        <taxon>Dikarya</taxon>
        <taxon>Basidiomycota</taxon>
        <taxon>Agaricomycotina</taxon>
        <taxon>Agaricomycetes</taxon>
        <taxon>Russulales</taxon>
        <taxon>Russulaceae</taxon>
        <taxon>Russula</taxon>
    </lineage>
</organism>
<keyword evidence="3" id="KW-0812">Transmembrane</keyword>
<keyword evidence="1" id="KW-0862">Zinc</keyword>
<dbReference type="InterPro" id="IPR008257">
    <property type="entry name" value="Pept_M19"/>
</dbReference>
<feature type="region of interest" description="Disordered" evidence="2">
    <location>
        <begin position="1"/>
        <end position="29"/>
    </location>
</feature>
<keyword evidence="3" id="KW-1133">Transmembrane helix</keyword>
<evidence type="ECO:0000256" key="2">
    <source>
        <dbReference type="SAM" id="MobiDB-lite"/>
    </source>
</evidence>
<comment type="cofactor">
    <cofactor evidence="1">
        <name>Zn(2+)</name>
        <dbReference type="ChEBI" id="CHEBI:29105"/>
    </cofactor>
</comment>
<sequence length="443" mass="47679">MSNTVSDASPGEATALLSRSNDPTANTHRPRILARSAPVLIALIALAVLYFTKTPPSWFDSGVLPQDPREAADVILSKAPVIDGHIDLAWLVRLEFGNNVTAIDLDKPTLGQVDVPRLRAGHVGGFFWSVYVPCPESNGEDPGKDFLKATSSVRDALEQIDISHQLIRRHSDTFQLALNSRDVTDAMRRGKVAALLGLEGGHHLGNSLGALRQFAALGVRYLTLTHFCHNVFADSCGILKAPKPLHHGLSPFGETLVQELNRLGVLVDLSHTSDATALAALNVSRAPVIWSHSGARAVCDVSRNVPDEVLQHVGTGPGQRDAVVMVNFVPEYVSADQEKADLKAVVDHIEHIASVIGRKHVGLGSDFDGMDTTTNGIEDVSDFPALIAELYSRGWNADELGGLASGNFLRVFAAAEDVAREMAREGVLPAQDLYEKRVDIASK</sequence>
<dbReference type="Proteomes" id="UP000759537">
    <property type="component" value="Unassembled WGS sequence"/>
</dbReference>
<dbReference type="CDD" id="cd01301">
    <property type="entry name" value="rDP_like"/>
    <property type="match status" value="1"/>
</dbReference>
<dbReference type="Pfam" id="PF01244">
    <property type="entry name" value="Peptidase_M19"/>
    <property type="match status" value="1"/>
</dbReference>
<dbReference type="PANTHER" id="PTHR10443">
    <property type="entry name" value="MICROSOMAL DIPEPTIDASE"/>
    <property type="match status" value="1"/>
</dbReference>
<keyword evidence="1" id="KW-0378">Hydrolase</keyword>
<evidence type="ECO:0000256" key="3">
    <source>
        <dbReference type="SAM" id="Phobius"/>
    </source>
</evidence>
<comment type="caution">
    <text evidence="4">The sequence shown here is derived from an EMBL/GenBank/DDBJ whole genome shotgun (WGS) entry which is preliminary data.</text>
</comment>